<feature type="non-terminal residue" evidence="1">
    <location>
        <position position="1"/>
    </location>
</feature>
<protein>
    <submittedName>
        <fullName evidence="1">Uncharacterized protein</fullName>
    </submittedName>
</protein>
<accession>A0A699XBK0</accession>
<sequence length="71" mass="7965">EPAGAFTAGRALPAAFVMIKAREIPGILHDARCFVHRNEATRAEHGARHKAPVAERLIRHQAVFTRRRLED</sequence>
<reference evidence="1" key="1">
    <citation type="journal article" date="2019" name="Sci. Rep.">
        <title>Draft genome of Tanacetum cinerariifolium, the natural source of mosquito coil.</title>
        <authorList>
            <person name="Yamashiro T."/>
            <person name="Shiraishi A."/>
            <person name="Satake H."/>
            <person name="Nakayama K."/>
        </authorList>
    </citation>
    <scope>NUCLEOTIDE SEQUENCE</scope>
</reference>
<gene>
    <name evidence="1" type="ORF">Tci_928512</name>
</gene>
<evidence type="ECO:0000313" key="1">
    <source>
        <dbReference type="EMBL" id="GFD56543.1"/>
    </source>
</evidence>
<dbReference type="AlphaFoldDB" id="A0A699XBK0"/>
<organism evidence="1">
    <name type="scientific">Tanacetum cinerariifolium</name>
    <name type="common">Dalmatian daisy</name>
    <name type="synonym">Chrysanthemum cinerariifolium</name>
    <dbReference type="NCBI Taxonomy" id="118510"/>
    <lineage>
        <taxon>Eukaryota</taxon>
        <taxon>Viridiplantae</taxon>
        <taxon>Streptophyta</taxon>
        <taxon>Embryophyta</taxon>
        <taxon>Tracheophyta</taxon>
        <taxon>Spermatophyta</taxon>
        <taxon>Magnoliopsida</taxon>
        <taxon>eudicotyledons</taxon>
        <taxon>Gunneridae</taxon>
        <taxon>Pentapetalae</taxon>
        <taxon>asterids</taxon>
        <taxon>campanulids</taxon>
        <taxon>Asterales</taxon>
        <taxon>Asteraceae</taxon>
        <taxon>Asteroideae</taxon>
        <taxon>Anthemideae</taxon>
        <taxon>Anthemidinae</taxon>
        <taxon>Tanacetum</taxon>
    </lineage>
</organism>
<dbReference type="EMBL" id="BKCJ011830711">
    <property type="protein sequence ID" value="GFD56543.1"/>
    <property type="molecule type" value="Genomic_DNA"/>
</dbReference>
<proteinExistence type="predicted"/>
<comment type="caution">
    <text evidence="1">The sequence shown here is derived from an EMBL/GenBank/DDBJ whole genome shotgun (WGS) entry which is preliminary data.</text>
</comment>
<name>A0A699XBK0_TANCI</name>